<proteinExistence type="predicted"/>
<protein>
    <submittedName>
        <fullName evidence="1">Uncharacterized protein</fullName>
    </submittedName>
</protein>
<dbReference type="Proteomes" id="UP000297229">
    <property type="component" value="Unassembled WGS sequence"/>
</dbReference>
<keyword evidence="2" id="KW-1185">Reference proteome</keyword>
<evidence type="ECO:0000313" key="1">
    <source>
        <dbReference type="EMBL" id="TGO73206.1"/>
    </source>
</evidence>
<dbReference type="EMBL" id="PQXM01000379">
    <property type="protein sequence ID" value="TGO73206.1"/>
    <property type="molecule type" value="Genomic_DNA"/>
</dbReference>
<comment type="caution">
    <text evidence="1">The sequence shown here is derived from an EMBL/GenBank/DDBJ whole genome shotgun (WGS) entry which is preliminary data.</text>
</comment>
<organism evidence="1 2">
    <name type="scientific">Botrytis elliptica</name>
    <dbReference type="NCBI Taxonomy" id="278938"/>
    <lineage>
        <taxon>Eukaryota</taxon>
        <taxon>Fungi</taxon>
        <taxon>Dikarya</taxon>
        <taxon>Ascomycota</taxon>
        <taxon>Pezizomycotina</taxon>
        <taxon>Leotiomycetes</taxon>
        <taxon>Helotiales</taxon>
        <taxon>Sclerotiniaceae</taxon>
        <taxon>Botrytis</taxon>
    </lineage>
</organism>
<dbReference type="OrthoDB" id="3505248at2759"/>
<reference evidence="1 2" key="1">
    <citation type="submission" date="2017-12" db="EMBL/GenBank/DDBJ databases">
        <title>Comparative genomics of Botrytis spp.</title>
        <authorList>
            <person name="Valero-Jimenez C.A."/>
            <person name="Tapia P."/>
            <person name="Veloso J."/>
            <person name="Silva-Moreno E."/>
            <person name="Staats M."/>
            <person name="Valdes J.H."/>
            <person name="Van Kan J.A.L."/>
        </authorList>
    </citation>
    <scope>NUCLEOTIDE SEQUENCE [LARGE SCALE GENOMIC DNA]</scope>
    <source>
        <strain evidence="1 2">Be9601</strain>
    </source>
</reference>
<accession>A0A4Z1JI73</accession>
<dbReference type="AlphaFoldDB" id="A0A4Z1JI73"/>
<name>A0A4Z1JI73_9HELO</name>
<gene>
    <name evidence="1" type="ORF">BELL_0381g00110</name>
</gene>
<sequence>MVRSTRKLVPPAELNAFALNAYPEDNLETAVQKYVIENWVKWAKFKMNGARYMIAEDILYFRDKSLCITKFEGETNDRNRLFWNKLQYPVDPREIDRMSKVKEAAQKVLKHKSEDQWNVPRHSKTHFLNFPRDILDNIFKHALVALPGAVISPNLLATNWKKRYIEPSHKIHVTGQNFEPYYSDDGPRSWPYNPAYFENSHVSFKRKTLRDKRGEYVELQRILRPQIDATLHRTCKVFHEIGSILLYRHNTFHFGMANESTEKSSPSWIGKWAYRPEPSKRGIDKDSISKAIQQLQGKAIVTSIPGWCYYDPFIRFLYHARMRNSTFIKNLQFEGTIKAHQCSRNNCRLQCDDDFITSMKCYIPFINTFCPGLHELTLEVDVDHWGAAPTPARRQVEFNEIFSQLLENEIRELKNVRVLRVVAAKPPRDHYPKADVSIARDTIQWFKERETARVQE</sequence>
<evidence type="ECO:0000313" key="2">
    <source>
        <dbReference type="Proteomes" id="UP000297229"/>
    </source>
</evidence>